<dbReference type="Gene3D" id="2.60.120.1620">
    <property type="match status" value="1"/>
</dbReference>
<dbReference type="Gene3D" id="3.30.379.10">
    <property type="entry name" value="Chitobiase/beta-hexosaminidase domain 2-like"/>
    <property type="match status" value="1"/>
</dbReference>
<dbReference type="InterPro" id="IPR031924">
    <property type="entry name" value="GH115"/>
</dbReference>
<dbReference type="OrthoDB" id="4849794at2759"/>
<dbReference type="GO" id="GO:0016787">
    <property type="term" value="F:hydrolase activity"/>
    <property type="evidence" value="ECO:0007669"/>
    <property type="project" value="UniProtKB-KW"/>
</dbReference>
<dbReference type="AlphaFoldDB" id="A0A2J5HGP7"/>
<dbReference type="Proteomes" id="UP000235023">
    <property type="component" value="Unassembled WGS sequence"/>
</dbReference>
<dbReference type="Pfam" id="PF15979">
    <property type="entry name" value="Glyco_hydro_115"/>
    <property type="match status" value="1"/>
</dbReference>
<name>A0A2J5HGP7_9EURO</name>
<evidence type="ECO:0000259" key="3">
    <source>
        <dbReference type="Pfam" id="PF17829"/>
    </source>
</evidence>
<dbReference type="EMBL" id="KZ559626">
    <property type="protein sequence ID" value="PLN76140.1"/>
    <property type="molecule type" value="Genomic_DNA"/>
</dbReference>
<dbReference type="Pfam" id="PF17829">
    <property type="entry name" value="GH115_C"/>
    <property type="match status" value="1"/>
</dbReference>
<gene>
    <name evidence="4" type="ORF">BDW42DRAFT_199078</name>
</gene>
<feature type="signal peptide" evidence="2">
    <location>
        <begin position="1"/>
        <end position="18"/>
    </location>
</feature>
<dbReference type="InterPro" id="IPR042301">
    <property type="entry name" value="GH115_sf"/>
</dbReference>
<reference evidence="5" key="1">
    <citation type="submission" date="2017-12" db="EMBL/GenBank/DDBJ databases">
        <authorList>
            <consortium name="DOE Joint Genome Institute"/>
            <person name="Mondo S.J."/>
            <person name="Kjaerbolling I."/>
            <person name="Vesth T.C."/>
            <person name="Frisvad J.C."/>
            <person name="Nybo J.L."/>
            <person name="Theobald S."/>
            <person name="Kuo A."/>
            <person name="Bowyer P."/>
            <person name="Matsuda Y."/>
            <person name="Lyhne E.K."/>
            <person name="Kogle M.E."/>
            <person name="Clum A."/>
            <person name="Lipzen A."/>
            <person name="Salamov A."/>
            <person name="Ngan C.Y."/>
            <person name="Daum C."/>
            <person name="Chiniquy J."/>
            <person name="Barry K."/>
            <person name="LaButti K."/>
            <person name="Haridas S."/>
            <person name="Simmons B.A."/>
            <person name="Magnuson J.K."/>
            <person name="Mortensen U.H."/>
            <person name="Larsen T.O."/>
            <person name="Grigoriev I.V."/>
            <person name="Baker S.E."/>
            <person name="Andersen M.R."/>
            <person name="Nordberg H.P."/>
            <person name="Cantor M.N."/>
            <person name="Hua S.X."/>
        </authorList>
    </citation>
    <scope>NUCLEOTIDE SEQUENCE [LARGE SCALE GENOMIC DNA]</scope>
    <source>
        <strain evidence="5">IBT 19404</strain>
    </source>
</reference>
<dbReference type="Gene3D" id="3.20.20.520">
    <property type="entry name" value="Glycosyl hydrolase family 115"/>
    <property type="match status" value="1"/>
</dbReference>
<protein>
    <recommendedName>
        <fullName evidence="3">Gylcosyl hydrolase 115 C-terminal domain-containing protein</fullName>
    </recommendedName>
</protein>
<accession>A0A2J5HGP7</accession>
<feature type="chain" id="PRO_5014458333" description="Gylcosyl hydrolase 115 C-terminal domain-containing protein" evidence="2">
    <location>
        <begin position="19"/>
        <end position="991"/>
    </location>
</feature>
<proteinExistence type="predicted"/>
<dbReference type="InterPro" id="IPR041437">
    <property type="entry name" value="GH115_C"/>
</dbReference>
<keyword evidence="2" id="KW-0732">Signal</keyword>
<evidence type="ECO:0000256" key="2">
    <source>
        <dbReference type="SAM" id="SignalP"/>
    </source>
</evidence>
<dbReference type="InterPro" id="IPR029018">
    <property type="entry name" value="Hex-like_dom2"/>
</dbReference>
<keyword evidence="1" id="KW-0378">Hydrolase</keyword>
<dbReference type="PANTHER" id="PTHR37842:SF2">
    <property type="entry name" value="GYLCOSYL HYDROLASE 115 C-TERMINAL DOMAIN-CONTAINING PROTEIN"/>
    <property type="match status" value="1"/>
</dbReference>
<evidence type="ECO:0000256" key="1">
    <source>
        <dbReference type="ARBA" id="ARBA00022801"/>
    </source>
</evidence>
<keyword evidence="5" id="KW-1185">Reference proteome</keyword>
<organism evidence="4 5">
    <name type="scientific">Aspergillus taichungensis</name>
    <dbReference type="NCBI Taxonomy" id="482145"/>
    <lineage>
        <taxon>Eukaryota</taxon>
        <taxon>Fungi</taxon>
        <taxon>Dikarya</taxon>
        <taxon>Ascomycota</taxon>
        <taxon>Pezizomycotina</taxon>
        <taxon>Eurotiomycetes</taxon>
        <taxon>Eurotiomycetidae</taxon>
        <taxon>Eurotiales</taxon>
        <taxon>Aspergillaceae</taxon>
        <taxon>Aspergillus</taxon>
        <taxon>Aspergillus subgen. Circumdati</taxon>
    </lineage>
</organism>
<dbReference type="PANTHER" id="PTHR37842">
    <property type="match status" value="1"/>
</dbReference>
<evidence type="ECO:0000313" key="5">
    <source>
        <dbReference type="Proteomes" id="UP000235023"/>
    </source>
</evidence>
<sequence length="991" mass="109964">MLVPALLAAACAVQTVCALGQDPIITFSRQTGALQLAGPHHEAGIILLDGGDWPGVIRAADDLATDFGRVSGANYTRTLMVNGTAPAGVVADKSKTKPVIIAGTIGKSRLIDSLVQKGKLNVTDTEGQWEAFQTEVVREPMAGIASALVIAGADKRGSIYGLYDVSEQIGVSPWYWFADVPAAPHAEIYAVRKRKTQGSPSVKYRGIFINDEQPGLTNWIKENYPDAKYGPGFNADFYARVYELLLRLRANYLWPAMWGNAFHVDDPENSATADEYGVVIGTSHTEPMMRWTNEQSMFVDGDWNWDTNEANITEFFREGAQRSKRFESLYTMGMRGLGDNASPTITPDSLRDIINTQQEVLGEVFGTDDVADIPQLWCVYKEVGQYYHQGLRVPDDITLLWADDNWGNIQRLPLRNETDRAAGAGVYYHFDYVGDPRDYKWINTISLQKTWEQMHLAYERHARQVWLVNIGDLKGLEHPLNHFFDIAYDMPRWSAPDSTHEWLEHWARREFGAAFAKDVASIMDRYGMYAARRKYELIDMQTFSLINYDEADNVLLGWKQLAKDAQKVYSRLSETARPAFFELVLHPCTAGYVVTNIHITAARNNLYASQRRTSANTLADDVLGLFKEDHELTQRYHRLLDGKWNHIMDQTHLGYDYWQQPMRNTLPPLAYTQLLEDSVAGPMGVSAEGSNATVPGDDTWHDLSSNILTLPPIDPYGPKSRWIEVFSRGTKDFTFTITPKQPWVKANPSSGTITASGKGTDKRVQLSVDWEKAPSGSTTVSIDIALDSKDYGNFGMPTIELPVNKTTVPASFHGFVESDATVSMEAAHATRNTSTDDTSYTVIPGYGRTLSGVTLLPVLADTQEPPSSPRLEYDMYLFSNASTAKATVYLGSSLNTDPSRPLSYAIALNDAKPKVVQFVPSTSLGSLPSNWETTVSNGVWSNTTSHAVLGGGQKNTLKLWAVEPGVVFQKVVVDLGGVRDSYMGPPESMVV</sequence>
<evidence type="ECO:0000313" key="4">
    <source>
        <dbReference type="EMBL" id="PLN76140.1"/>
    </source>
</evidence>
<feature type="domain" description="Gylcosyl hydrolase 115 C-terminal" evidence="3">
    <location>
        <begin position="814"/>
        <end position="987"/>
    </location>
</feature>
<dbReference type="Gene3D" id="1.20.58.2150">
    <property type="match status" value="1"/>
</dbReference>